<protein>
    <submittedName>
        <fullName evidence="2">Uncharacterized protein</fullName>
    </submittedName>
</protein>
<reference evidence="2" key="2">
    <citation type="submission" date="2020-09" db="EMBL/GenBank/DDBJ databases">
        <authorList>
            <person name="Sun Q."/>
            <person name="Zhou Y."/>
        </authorList>
    </citation>
    <scope>NUCLEOTIDE SEQUENCE</scope>
    <source>
        <strain evidence="2">CGMCC 4.5737</strain>
    </source>
</reference>
<gene>
    <name evidence="2" type="ORF">GCM10012275_28960</name>
</gene>
<feature type="region of interest" description="Disordered" evidence="1">
    <location>
        <begin position="1"/>
        <end position="20"/>
    </location>
</feature>
<proteinExistence type="predicted"/>
<feature type="region of interest" description="Disordered" evidence="1">
    <location>
        <begin position="39"/>
        <end position="97"/>
    </location>
</feature>
<comment type="caution">
    <text evidence="2">The sequence shown here is derived from an EMBL/GenBank/DDBJ whole genome shotgun (WGS) entry which is preliminary data.</text>
</comment>
<feature type="compositionally biased region" description="Basic and acidic residues" evidence="1">
    <location>
        <begin position="1"/>
        <end position="17"/>
    </location>
</feature>
<accession>A0A8J3CD16</accession>
<dbReference type="EMBL" id="BMMK01000011">
    <property type="protein sequence ID" value="GGM56043.1"/>
    <property type="molecule type" value="Genomic_DNA"/>
</dbReference>
<feature type="compositionally biased region" description="Low complexity" evidence="1">
    <location>
        <begin position="42"/>
        <end position="67"/>
    </location>
</feature>
<dbReference type="AlphaFoldDB" id="A0A8J3CD16"/>
<reference evidence="2" key="1">
    <citation type="journal article" date="2014" name="Int. J. Syst. Evol. Microbiol.">
        <title>Complete genome sequence of Corynebacterium casei LMG S-19264T (=DSM 44701T), isolated from a smear-ripened cheese.</title>
        <authorList>
            <consortium name="US DOE Joint Genome Institute (JGI-PGF)"/>
            <person name="Walter F."/>
            <person name="Albersmeier A."/>
            <person name="Kalinowski J."/>
            <person name="Ruckert C."/>
        </authorList>
    </citation>
    <scope>NUCLEOTIDE SEQUENCE</scope>
    <source>
        <strain evidence="2">CGMCC 4.5737</strain>
    </source>
</reference>
<dbReference type="Proteomes" id="UP000637578">
    <property type="component" value="Unassembled WGS sequence"/>
</dbReference>
<evidence type="ECO:0000313" key="2">
    <source>
        <dbReference type="EMBL" id="GGM56043.1"/>
    </source>
</evidence>
<keyword evidence="3" id="KW-1185">Reference proteome</keyword>
<evidence type="ECO:0000256" key="1">
    <source>
        <dbReference type="SAM" id="MobiDB-lite"/>
    </source>
</evidence>
<sequence length="97" mass="10259">MVRQGGHHEPQRSDARAIPETCRPGEGIFLFWLRPDRRDVGRPVPAARPPVLLRRPGARPAGGRTLACRGDSDTGAERAARAGPGVPAERPAAGGPP</sequence>
<feature type="compositionally biased region" description="Basic and acidic residues" evidence="1">
    <location>
        <begin position="70"/>
        <end position="80"/>
    </location>
</feature>
<evidence type="ECO:0000313" key="3">
    <source>
        <dbReference type="Proteomes" id="UP000637578"/>
    </source>
</evidence>
<name>A0A8J3CD16_9PSEU</name>
<organism evidence="2 3">
    <name type="scientific">Longimycelium tulufanense</name>
    <dbReference type="NCBI Taxonomy" id="907463"/>
    <lineage>
        <taxon>Bacteria</taxon>
        <taxon>Bacillati</taxon>
        <taxon>Actinomycetota</taxon>
        <taxon>Actinomycetes</taxon>
        <taxon>Pseudonocardiales</taxon>
        <taxon>Pseudonocardiaceae</taxon>
        <taxon>Longimycelium</taxon>
    </lineage>
</organism>